<feature type="transmembrane region" description="Helical" evidence="7">
    <location>
        <begin position="261"/>
        <end position="283"/>
    </location>
</feature>
<keyword evidence="6 7" id="KW-0472">Membrane</keyword>
<comment type="subcellular location">
    <subcellularLocation>
        <location evidence="1">Cell membrane</location>
        <topology evidence="1">Multi-pass membrane protein</topology>
    </subcellularLocation>
</comment>
<dbReference type="EMBL" id="BJUY01000016">
    <property type="protein sequence ID" value="GEK91647.1"/>
    <property type="molecule type" value="Genomic_DNA"/>
</dbReference>
<feature type="transmembrane region" description="Helical" evidence="7">
    <location>
        <begin position="221"/>
        <end position="241"/>
    </location>
</feature>
<dbReference type="RefSeq" id="WP_146924475.1">
    <property type="nucleotide sequence ID" value="NZ_BJUY01000016.1"/>
</dbReference>
<dbReference type="Pfam" id="PF03601">
    <property type="entry name" value="Cons_hypoth698"/>
    <property type="match status" value="1"/>
</dbReference>
<dbReference type="GO" id="GO:0005886">
    <property type="term" value="C:plasma membrane"/>
    <property type="evidence" value="ECO:0007669"/>
    <property type="project" value="UniProtKB-SubCell"/>
</dbReference>
<evidence type="ECO:0000256" key="1">
    <source>
        <dbReference type="ARBA" id="ARBA00004651"/>
    </source>
</evidence>
<dbReference type="Proteomes" id="UP000321662">
    <property type="component" value="Unassembled WGS sequence"/>
</dbReference>
<dbReference type="PANTHER" id="PTHR30106">
    <property type="entry name" value="INNER MEMBRANE PROTEIN YEIH-RELATED"/>
    <property type="match status" value="1"/>
</dbReference>
<evidence type="ECO:0000256" key="5">
    <source>
        <dbReference type="ARBA" id="ARBA00022989"/>
    </source>
</evidence>
<evidence type="ECO:0000313" key="8">
    <source>
        <dbReference type="EMBL" id="GEK91647.1"/>
    </source>
</evidence>
<dbReference type="PANTHER" id="PTHR30106:SF1">
    <property type="entry name" value="UPF0324 MEMBRANE PROTEIN FN0533"/>
    <property type="match status" value="1"/>
</dbReference>
<evidence type="ECO:0000256" key="6">
    <source>
        <dbReference type="ARBA" id="ARBA00023136"/>
    </source>
</evidence>
<proteinExistence type="inferred from homology"/>
<feature type="transmembrane region" description="Helical" evidence="7">
    <location>
        <begin position="187"/>
        <end position="209"/>
    </location>
</feature>
<reference evidence="8 9" key="1">
    <citation type="submission" date="2019-07" db="EMBL/GenBank/DDBJ databases">
        <title>Whole genome shotgun sequence of Alkalibacterium kapii NBRC 103247.</title>
        <authorList>
            <person name="Hosoyama A."/>
            <person name="Uohara A."/>
            <person name="Ohji S."/>
            <person name="Ichikawa N."/>
        </authorList>
    </citation>
    <scope>NUCLEOTIDE SEQUENCE [LARGE SCALE GENOMIC DNA]</scope>
    <source>
        <strain evidence="8 9">NBRC 103247</strain>
    </source>
</reference>
<feature type="transmembrane region" description="Helical" evidence="7">
    <location>
        <begin position="128"/>
        <end position="149"/>
    </location>
</feature>
<sequence length="348" mass="36758">MLKKSVIKDTKILAPGILLALIIATVAKGIEESLPIHLIGASVIALFIGIIINSFYKPNASLAPGLKFTSKKILKLAIILLGSSLSIGTILNVGKLSLVVMLFTLLTCFGGGYFIGKLLGLNWKLSNLISAGTGICGGSAIAAVAPVIEAKDRDIAYAMSATFLFDIVMIVLFPIMGNWLGLSDMAYGLWAGTAVNDTSSVVAAGYAFSESAGDFATMVKLTRTLAIIPVVLGFGVINARLKQKEASLSEVEGQVEKKFNISSVFPWFILGFVAMAIINSLGIIPSNITSVIKELSKFLMIAALASIGLNTNFNEMKKSGFAPMLHGFIISALVVIVAIAVEYFMGIV</sequence>
<dbReference type="AlphaFoldDB" id="A0A511B1E6"/>
<name>A0A511B1E6_9LACT</name>
<evidence type="ECO:0000256" key="4">
    <source>
        <dbReference type="ARBA" id="ARBA00022692"/>
    </source>
</evidence>
<feature type="transmembrane region" description="Helical" evidence="7">
    <location>
        <begin position="76"/>
        <end position="93"/>
    </location>
</feature>
<keyword evidence="3" id="KW-1003">Cell membrane</keyword>
<feature type="transmembrane region" description="Helical" evidence="7">
    <location>
        <begin position="155"/>
        <end position="175"/>
    </location>
</feature>
<feature type="transmembrane region" description="Helical" evidence="7">
    <location>
        <begin position="12"/>
        <end position="30"/>
    </location>
</feature>
<feature type="transmembrane region" description="Helical" evidence="7">
    <location>
        <begin position="325"/>
        <end position="345"/>
    </location>
</feature>
<comment type="caution">
    <text evidence="8">The sequence shown here is derived from an EMBL/GenBank/DDBJ whole genome shotgun (WGS) entry which is preliminary data.</text>
</comment>
<evidence type="ECO:0000256" key="7">
    <source>
        <dbReference type="SAM" id="Phobius"/>
    </source>
</evidence>
<keyword evidence="4 7" id="KW-0812">Transmembrane</keyword>
<keyword evidence="9" id="KW-1185">Reference proteome</keyword>
<evidence type="ECO:0000256" key="3">
    <source>
        <dbReference type="ARBA" id="ARBA00022475"/>
    </source>
</evidence>
<evidence type="ECO:0000256" key="2">
    <source>
        <dbReference type="ARBA" id="ARBA00007977"/>
    </source>
</evidence>
<dbReference type="InterPro" id="IPR018383">
    <property type="entry name" value="UPF0324_pro"/>
</dbReference>
<accession>A0A511B1E6</accession>
<keyword evidence="5 7" id="KW-1133">Transmembrane helix</keyword>
<protein>
    <submittedName>
        <fullName evidence="8">Uncharacterized protein</fullName>
    </submittedName>
</protein>
<feature type="transmembrane region" description="Helical" evidence="7">
    <location>
        <begin position="99"/>
        <end position="116"/>
    </location>
</feature>
<feature type="transmembrane region" description="Helical" evidence="7">
    <location>
        <begin position="295"/>
        <end position="313"/>
    </location>
</feature>
<gene>
    <name evidence="8" type="ORF">AKA01nite_12690</name>
</gene>
<organism evidence="8 9">
    <name type="scientific">Alkalibacterium kapii</name>
    <dbReference type="NCBI Taxonomy" id="426704"/>
    <lineage>
        <taxon>Bacteria</taxon>
        <taxon>Bacillati</taxon>
        <taxon>Bacillota</taxon>
        <taxon>Bacilli</taxon>
        <taxon>Lactobacillales</taxon>
        <taxon>Carnobacteriaceae</taxon>
        <taxon>Alkalibacterium</taxon>
    </lineage>
</organism>
<dbReference type="OrthoDB" id="9811391at2"/>
<feature type="transmembrane region" description="Helical" evidence="7">
    <location>
        <begin position="36"/>
        <end position="56"/>
    </location>
</feature>
<comment type="similarity">
    <text evidence="2">Belongs to the UPF0324 family.</text>
</comment>
<evidence type="ECO:0000313" key="9">
    <source>
        <dbReference type="Proteomes" id="UP000321662"/>
    </source>
</evidence>